<name>A0A8J2JQI9_9HEXA</name>
<organism evidence="1 2">
    <name type="scientific">Allacma fusca</name>
    <dbReference type="NCBI Taxonomy" id="39272"/>
    <lineage>
        <taxon>Eukaryota</taxon>
        <taxon>Metazoa</taxon>
        <taxon>Ecdysozoa</taxon>
        <taxon>Arthropoda</taxon>
        <taxon>Hexapoda</taxon>
        <taxon>Collembola</taxon>
        <taxon>Symphypleona</taxon>
        <taxon>Sminthuridae</taxon>
        <taxon>Allacma</taxon>
    </lineage>
</organism>
<sequence length="33" mass="3762">DRVYLQQLDGNLGESLDSIQLAQCLKVNLQMKQ</sequence>
<reference evidence="1" key="1">
    <citation type="submission" date="2021-06" db="EMBL/GenBank/DDBJ databases">
        <authorList>
            <person name="Hodson N. C."/>
            <person name="Mongue J. A."/>
            <person name="Jaron S. K."/>
        </authorList>
    </citation>
    <scope>NUCLEOTIDE SEQUENCE</scope>
</reference>
<evidence type="ECO:0000313" key="1">
    <source>
        <dbReference type="EMBL" id="CAG7722211.1"/>
    </source>
</evidence>
<dbReference type="Proteomes" id="UP000708208">
    <property type="component" value="Unassembled WGS sequence"/>
</dbReference>
<proteinExistence type="predicted"/>
<protein>
    <submittedName>
        <fullName evidence="1">Uncharacterized protein</fullName>
    </submittedName>
</protein>
<feature type="non-terminal residue" evidence="1">
    <location>
        <position position="1"/>
    </location>
</feature>
<dbReference type="EMBL" id="CAJVCH010087268">
    <property type="protein sequence ID" value="CAG7722211.1"/>
    <property type="molecule type" value="Genomic_DNA"/>
</dbReference>
<keyword evidence="2" id="KW-1185">Reference proteome</keyword>
<accession>A0A8J2JQI9</accession>
<dbReference type="AlphaFoldDB" id="A0A8J2JQI9"/>
<gene>
    <name evidence="1" type="ORF">AFUS01_LOCUS11370</name>
</gene>
<comment type="caution">
    <text evidence="1">The sequence shown here is derived from an EMBL/GenBank/DDBJ whole genome shotgun (WGS) entry which is preliminary data.</text>
</comment>
<evidence type="ECO:0000313" key="2">
    <source>
        <dbReference type="Proteomes" id="UP000708208"/>
    </source>
</evidence>